<organism evidence="1 2">
    <name type="scientific">Coleofasciculus chthonoplastes PCC 7420</name>
    <dbReference type="NCBI Taxonomy" id="118168"/>
    <lineage>
        <taxon>Bacteria</taxon>
        <taxon>Bacillati</taxon>
        <taxon>Cyanobacteriota</taxon>
        <taxon>Cyanophyceae</taxon>
        <taxon>Coleofasciculales</taxon>
        <taxon>Coleofasciculaceae</taxon>
        <taxon>Coleofasciculus</taxon>
    </lineage>
</organism>
<protein>
    <submittedName>
        <fullName evidence="1">Uncharacterized protein</fullName>
    </submittedName>
</protein>
<evidence type="ECO:0000313" key="2">
    <source>
        <dbReference type="Proteomes" id="UP000003835"/>
    </source>
</evidence>
<gene>
    <name evidence="1" type="ORF">MC7420_6723</name>
</gene>
<proteinExistence type="predicted"/>
<keyword evidence="2" id="KW-1185">Reference proteome</keyword>
<sequence>MYYKLYDCLTDSTVSGNESLGSAIARLFCFCSPQGWTPPG</sequence>
<accession>B4VWM2</accession>
<dbReference type="AlphaFoldDB" id="B4VWM2"/>
<name>B4VWM2_9CYAN</name>
<dbReference type="STRING" id="118168.MC7420_6723"/>
<dbReference type="EMBL" id="DS989856">
    <property type="protein sequence ID" value="EDX73675.1"/>
    <property type="molecule type" value="Genomic_DNA"/>
</dbReference>
<evidence type="ECO:0000313" key="1">
    <source>
        <dbReference type="EMBL" id="EDX73675.1"/>
    </source>
</evidence>
<dbReference type="HOGENOM" id="CLU_3287894_0_0_3"/>
<reference evidence="1 2" key="1">
    <citation type="submission" date="2008-07" db="EMBL/GenBank/DDBJ databases">
        <authorList>
            <person name="Tandeau de Marsac N."/>
            <person name="Ferriera S."/>
            <person name="Johnson J."/>
            <person name="Kravitz S."/>
            <person name="Beeson K."/>
            <person name="Sutton G."/>
            <person name="Rogers Y.-H."/>
            <person name="Friedman R."/>
            <person name="Frazier M."/>
            <person name="Venter J.C."/>
        </authorList>
    </citation>
    <scope>NUCLEOTIDE SEQUENCE [LARGE SCALE GENOMIC DNA]</scope>
    <source>
        <strain evidence="1 2">PCC 7420</strain>
    </source>
</reference>
<dbReference type="Proteomes" id="UP000003835">
    <property type="component" value="Unassembled WGS sequence"/>
</dbReference>